<evidence type="ECO:0000313" key="4">
    <source>
        <dbReference type="EMBL" id="NIH93175.1"/>
    </source>
</evidence>
<dbReference type="PANTHER" id="PTHR24171:SF8">
    <property type="entry name" value="BRCA1-ASSOCIATED RING DOMAIN PROTEIN 1"/>
    <property type="match status" value="1"/>
</dbReference>
<dbReference type="SUPFAM" id="SSF48403">
    <property type="entry name" value="Ankyrin repeat"/>
    <property type="match status" value="1"/>
</dbReference>
<dbReference type="Gene3D" id="1.25.40.20">
    <property type="entry name" value="Ankyrin repeat-containing domain"/>
    <property type="match status" value="1"/>
</dbReference>
<evidence type="ECO:0000256" key="3">
    <source>
        <dbReference type="PROSITE-ProRule" id="PRU00023"/>
    </source>
</evidence>
<gene>
    <name evidence="4" type="ORF">FHU31_000131</name>
</gene>
<dbReference type="Pfam" id="PF12796">
    <property type="entry name" value="Ank_2"/>
    <property type="match status" value="1"/>
</dbReference>
<reference evidence="4 5" key="1">
    <citation type="submission" date="2020-03" db="EMBL/GenBank/DDBJ databases">
        <title>Sequencing the genomes of 1000 actinobacteria strains.</title>
        <authorList>
            <person name="Klenk H.-P."/>
        </authorList>
    </citation>
    <scope>NUCLEOTIDE SEQUENCE [LARGE SCALE GENOMIC DNA]</scope>
    <source>
        <strain evidence="4 5">DSM 44556</strain>
    </source>
</reference>
<dbReference type="SMART" id="SM00248">
    <property type="entry name" value="ANK"/>
    <property type="match status" value="2"/>
</dbReference>
<organism evidence="4 5">
    <name type="scientific">Mycolicibacterium fluoranthenivorans</name>
    <dbReference type="NCBI Taxonomy" id="258505"/>
    <lineage>
        <taxon>Bacteria</taxon>
        <taxon>Bacillati</taxon>
        <taxon>Actinomycetota</taxon>
        <taxon>Actinomycetes</taxon>
        <taxon>Mycobacteriales</taxon>
        <taxon>Mycobacteriaceae</taxon>
        <taxon>Mycolicibacterium</taxon>
    </lineage>
</organism>
<dbReference type="PANTHER" id="PTHR24171">
    <property type="entry name" value="ANKYRIN REPEAT DOMAIN-CONTAINING PROTEIN 39-RELATED"/>
    <property type="match status" value="1"/>
</dbReference>
<dbReference type="RefSeq" id="WP_167154619.1">
    <property type="nucleotide sequence ID" value="NZ_JAANOW010000001.1"/>
</dbReference>
<dbReference type="AlphaFoldDB" id="A0A7X5R4J0"/>
<name>A0A7X5R4J0_9MYCO</name>
<accession>A0A7X5R4J0</accession>
<dbReference type="InterPro" id="IPR002110">
    <property type="entry name" value="Ankyrin_rpt"/>
</dbReference>
<dbReference type="Proteomes" id="UP000547444">
    <property type="component" value="Unassembled WGS sequence"/>
</dbReference>
<proteinExistence type="predicted"/>
<evidence type="ECO:0000313" key="5">
    <source>
        <dbReference type="Proteomes" id="UP000547444"/>
    </source>
</evidence>
<protein>
    <submittedName>
        <fullName evidence="4">Ankyrin repeat protein</fullName>
    </submittedName>
</protein>
<dbReference type="PROSITE" id="PS50088">
    <property type="entry name" value="ANK_REPEAT"/>
    <property type="match status" value="1"/>
</dbReference>
<evidence type="ECO:0000256" key="2">
    <source>
        <dbReference type="ARBA" id="ARBA00023043"/>
    </source>
</evidence>
<comment type="caution">
    <text evidence="4">The sequence shown here is derived from an EMBL/GenBank/DDBJ whole genome shotgun (WGS) entry which is preliminary data.</text>
</comment>
<dbReference type="InterPro" id="IPR036770">
    <property type="entry name" value="Ankyrin_rpt-contain_sf"/>
</dbReference>
<dbReference type="GO" id="GO:0004842">
    <property type="term" value="F:ubiquitin-protein transferase activity"/>
    <property type="evidence" value="ECO:0007669"/>
    <property type="project" value="TreeGrafter"/>
</dbReference>
<feature type="repeat" description="ANK" evidence="3">
    <location>
        <begin position="35"/>
        <end position="67"/>
    </location>
</feature>
<dbReference type="EMBL" id="JAANOW010000001">
    <property type="protein sequence ID" value="NIH93175.1"/>
    <property type="molecule type" value="Genomic_DNA"/>
</dbReference>
<evidence type="ECO:0000256" key="1">
    <source>
        <dbReference type="ARBA" id="ARBA00022737"/>
    </source>
</evidence>
<keyword evidence="1" id="KW-0677">Repeat</keyword>
<dbReference type="PROSITE" id="PS50297">
    <property type="entry name" value="ANK_REP_REGION"/>
    <property type="match status" value="1"/>
</dbReference>
<dbReference type="PRINTS" id="PR01415">
    <property type="entry name" value="ANKYRIN"/>
</dbReference>
<sequence>MARTPLHMYDMEYEIDEYLGLIASGEHDVNAQDADGKTPLHYAAEQGQSQIALALLDAGADPNLQEKIHGNSAFVQVVSYCDVPTIKKAIAHGADPTIANHHGVRPMDLAGRHPEEVIPLLDEAARAFLAKDGDTA</sequence>
<dbReference type="GO" id="GO:0085020">
    <property type="term" value="P:protein K6-linked ubiquitination"/>
    <property type="evidence" value="ECO:0007669"/>
    <property type="project" value="TreeGrafter"/>
</dbReference>
<keyword evidence="5" id="KW-1185">Reference proteome</keyword>
<keyword evidence="2 3" id="KW-0040">ANK repeat</keyword>